<dbReference type="RefSeq" id="WP_013207525.1">
    <property type="nucleotide sequence ID" value="NZ_JAIVFG010000058.1"/>
</dbReference>
<evidence type="ECO:0000256" key="1">
    <source>
        <dbReference type="SAM" id="SignalP"/>
    </source>
</evidence>
<keyword evidence="1" id="KW-0732">Signal</keyword>
<sequence>MTKRIWMVCVLVVLAALGTGCKPSQSQAAKADAEDELGLSVRVLNYTDIPLGVVYVNGIWVGNTSSHSGGHSIAGAIGVPQKWHPGLTVEVEWQDDLLYEKDPNGLYKAQVPVEPYDMKYGGFLWLAFFPDNKVRAIPSSTSPGFPGFPDGLEYPFDVCMADAACATKFYPERVAHS</sequence>
<accession>A0AAW5ZV13</accession>
<protein>
    <submittedName>
        <fullName evidence="2">DUF3304 domain-containing protein</fullName>
    </submittedName>
</protein>
<dbReference type="PROSITE" id="PS51257">
    <property type="entry name" value="PROKAR_LIPOPROTEIN"/>
    <property type="match status" value="1"/>
</dbReference>
<dbReference type="Pfam" id="PF11745">
    <property type="entry name" value="DUF3304"/>
    <property type="match status" value="1"/>
</dbReference>
<dbReference type="Proteomes" id="UP001144050">
    <property type="component" value="Unassembled WGS sequence"/>
</dbReference>
<evidence type="ECO:0000313" key="3">
    <source>
        <dbReference type="Proteomes" id="UP001144050"/>
    </source>
</evidence>
<dbReference type="EMBL" id="JAIVFG010000058">
    <property type="protein sequence ID" value="MDB0573614.1"/>
    <property type="molecule type" value="Genomic_DNA"/>
</dbReference>
<comment type="caution">
    <text evidence="2">The sequence shown here is derived from an EMBL/GenBank/DDBJ whole genome shotgun (WGS) entry which is preliminary data.</text>
</comment>
<gene>
    <name evidence="2" type="ORF">LBW59_22965</name>
</gene>
<feature type="chain" id="PRO_5043566118" evidence="1">
    <location>
        <begin position="29"/>
        <end position="177"/>
    </location>
</feature>
<organism evidence="2 3">
    <name type="scientific">Ralstonia solanacearum</name>
    <name type="common">Pseudomonas solanacearum</name>
    <dbReference type="NCBI Taxonomy" id="305"/>
    <lineage>
        <taxon>Bacteria</taxon>
        <taxon>Pseudomonadati</taxon>
        <taxon>Pseudomonadota</taxon>
        <taxon>Betaproteobacteria</taxon>
        <taxon>Burkholderiales</taxon>
        <taxon>Burkholderiaceae</taxon>
        <taxon>Ralstonia</taxon>
        <taxon>Ralstonia solanacearum species complex</taxon>
    </lineage>
</organism>
<feature type="signal peptide" evidence="1">
    <location>
        <begin position="1"/>
        <end position="28"/>
    </location>
</feature>
<name>A0AAW5ZV13_RALSL</name>
<dbReference type="AlphaFoldDB" id="A0AAW5ZV13"/>
<dbReference type="InterPro" id="IPR021733">
    <property type="entry name" value="DUF3304"/>
</dbReference>
<evidence type="ECO:0000313" key="2">
    <source>
        <dbReference type="EMBL" id="MDB0573614.1"/>
    </source>
</evidence>
<reference evidence="2" key="1">
    <citation type="submission" date="2021-09" db="EMBL/GenBank/DDBJ databases">
        <title>Genomic analysis of Ralstonia spp.</title>
        <authorList>
            <person name="Aburjaile F."/>
            <person name="Ariute J.C."/>
            <person name="Pais A.K.L."/>
            <person name="Albuquerque G.M.R."/>
            <person name="Silva A.M.F."/>
            <person name="Brenig B."/>
            <person name="Azevedo V."/>
            <person name="Matiuzzi M."/>
            <person name="Ramos R."/>
            <person name="Goes-Neto A."/>
            <person name="Soares S."/>
            <person name="Iseppon A.M.B."/>
            <person name="Souza E."/>
            <person name="Gama M."/>
        </authorList>
    </citation>
    <scope>NUCLEOTIDE SEQUENCE</scope>
    <source>
        <strain evidence="2">CCRMRs91</strain>
    </source>
</reference>
<proteinExistence type="predicted"/>